<dbReference type="InterPro" id="IPR005616">
    <property type="entry name" value="CcmH/CycL/Ccl2/NrfF_N"/>
</dbReference>
<dbReference type="InterPro" id="IPR038297">
    <property type="entry name" value="CcmH/CycL/NrfF/Ccl2_sf"/>
</dbReference>
<evidence type="ECO:0000256" key="3">
    <source>
        <dbReference type="ARBA" id="ARBA00022723"/>
    </source>
</evidence>
<evidence type="ECO:0000256" key="2">
    <source>
        <dbReference type="ARBA" id="ARBA00022617"/>
    </source>
</evidence>
<evidence type="ECO:0000256" key="6">
    <source>
        <dbReference type="ARBA" id="ARBA00023004"/>
    </source>
</evidence>
<evidence type="ECO:0000259" key="9">
    <source>
        <dbReference type="Pfam" id="PF03918"/>
    </source>
</evidence>
<dbReference type="PANTHER" id="PTHR47870:SF1">
    <property type="entry name" value="CYTOCHROME C-TYPE BIOGENESIS PROTEIN CCMH"/>
    <property type="match status" value="1"/>
</dbReference>
<keyword evidence="7" id="KW-0812">Transmembrane</keyword>
<keyword evidence="7" id="KW-0472">Membrane</keyword>
<dbReference type="PANTHER" id="PTHR47870">
    <property type="entry name" value="CYTOCHROME C-TYPE BIOGENESIS PROTEIN CCMH"/>
    <property type="match status" value="1"/>
</dbReference>
<evidence type="ECO:0000256" key="1">
    <source>
        <dbReference type="ARBA" id="ARBA00010342"/>
    </source>
</evidence>
<keyword evidence="7" id="KW-1133">Transmembrane helix</keyword>
<keyword evidence="11" id="KW-1185">Reference proteome</keyword>
<feature type="signal peptide" evidence="7">
    <location>
        <begin position="1"/>
        <end position="18"/>
    </location>
</feature>
<dbReference type="AlphaFoldDB" id="A0AAP2CL77"/>
<feature type="chain" id="PRO_5042663844" description="Cytochrome c-type biogenesis protein" evidence="7">
    <location>
        <begin position="19"/>
        <end position="151"/>
    </location>
</feature>
<feature type="transmembrane region" description="Helical" evidence="7">
    <location>
        <begin position="102"/>
        <end position="124"/>
    </location>
</feature>
<comment type="similarity">
    <text evidence="1 7">Belongs to the CcmH/CycL/Ccl2/NrfF family.</text>
</comment>
<dbReference type="CDD" id="cd16378">
    <property type="entry name" value="CcmH_N"/>
    <property type="match status" value="1"/>
</dbReference>
<keyword evidence="2 7" id="KW-0349">Heme</keyword>
<feature type="region of interest" description="Disordered" evidence="8">
    <location>
        <begin position="129"/>
        <end position="151"/>
    </location>
</feature>
<reference evidence="10 11" key="1">
    <citation type="journal article" date="2021" name="Arch. Microbiol.">
        <title>Harenicola maris gen. nov., sp. nov. isolated from the Sea of Japan shallow sediments.</title>
        <authorList>
            <person name="Romanenko L.A."/>
            <person name="Kurilenko V.V."/>
            <person name="Chernysheva N.Y."/>
            <person name="Tekutyeva L.A."/>
            <person name="Velansky P.V."/>
            <person name="Svetashev V.I."/>
            <person name="Isaeva M.P."/>
        </authorList>
    </citation>
    <scope>NUCLEOTIDE SEQUENCE [LARGE SCALE GENOMIC DNA]</scope>
    <source>
        <strain evidence="10 11">KMM 3653</strain>
    </source>
</reference>
<dbReference type="InterPro" id="IPR051263">
    <property type="entry name" value="C-type_cytochrome_biogenesis"/>
</dbReference>
<dbReference type="GO" id="GO:0046872">
    <property type="term" value="F:metal ion binding"/>
    <property type="evidence" value="ECO:0007669"/>
    <property type="project" value="UniProtKB-KW"/>
</dbReference>
<dbReference type="EMBL" id="JADQAZ010000001">
    <property type="protein sequence ID" value="MBT0956479.1"/>
    <property type="molecule type" value="Genomic_DNA"/>
</dbReference>
<comment type="caution">
    <text evidence="10">The sequence shown here is derived from an EMBL/GenBank/DDBJ whole genome shotgun (WGS) entry which is preliminary data.</text>
</comment>
<name>A0AAP2CL77_9RHOB</name>
<keyword evidence="5" id="KW-0201">Cytochrome c-type biogenesis</keyword>
<gene>
    <name evidence="10" type="ORF">IV417_03700</name>
</gene>
<accession>A0AAP2CL77</accession>
<comment type="function">
    <text evidence="7">Possible subunit of a heme lyase.</text>
</comment>
<evidence type="ECO:0000256" key="7">
    <source>
        <dbReference type="RuleBase" id="RU364112"/>
    </source>
</evidence>
<evidence type="ECO:0000256" key="5">
    <source>
        <dbReference type="ARBA" id="ARBA00022748"/>
    </source>
</evidence>
<dbReference type="RefSeq" id="WP_327792682.1">
    <property type="nucleotide sequence ID" value="NZ_JADQAZ010000001.1"/>
</dbReference>
<sequence length="151" mass="16391">MRWFATIALVLWAGAALALDPSEMLADPAQEARARALDHEIRCVKCQSETVASSNADWAQDARRAIREQVAAGASDAEVKAWFVARYGDFVLMDPPKTGANLVLWVAGPLMLLAGLGLAAGAAARRRRLPEPAQPLSEEESARLRDILNRE</sequence>
<feature type="compositionally biased region" description="Basic and acidic residues" evidence="8">
    <location>
        <begin position="140"/>
        <end position="151"/>
    </location>
</feature>
<evidence type="ECO:0000313" key="10">
    <source>
        <dbReference type="EMBL" id="MBT0956479.1"/>
    </source>
</evidence>
<proteinExistence type="inferred from homology"/>
<organism evidence="10 11">
    <name type="scientific">Harenicola maris</name>
    <dbReference type="NCBI Taxonomy" id="2841044"/>
    <lineage>
        <taxon>Bacteria</taxon>
        <taxon>Pseudomonadati</taxon>
        <taxon>Pseudomonadota</taxon>
        <taxon>Alphaproteobacteria</taxon>
        <taxon>Rhodobacterales</taxon>
        <taxon>Paracoccaceae</taxon>
        <taxon>Harenicola</taxon>
    </lineage>
</organism>
<dbReference type="Proteomes" id="UP001315686">
    <property type="component" value="Unassembled WGS sequence"/>
</dbReference>
<protein>
    <recommendedName>
        <fullName evidence="7">Cytochrome c-type biogenesis protein</fullName>
    </recommendedName>
</protein>
<keyword evidence="3 7" id="KW-0479">Metal-binding</keyword>
<evidence type="ECO:0000256" key="8">
    <source>
        <dbReference type="SAM" id="MobiDB-lite"/>
    </source>
</evidence>
<keyword evidence="6 7" id="KW-0408">Iron</keyword>
<evidence type="ECO:0000256" key="4">
    <source>
        <dbReference type="ARBA" id="ARBA00022729"/>
    </source>
</evidence>
<dbReference type="GO" id="GO:0005886">
    <property type="term" value="C:plasma membrane"/>
    <property type="evidence" value="ECO:0007669"/>
    <property type="project" value="TreeGrafter"/>
</dbReference>
<evidence type="ECO:0000313" key="11">
    <source>
        <dbReference type="Proteomes" id="UP001315686"/>
    </source>
</evidence>
<keyword evidence="4 7" id="KW-0732">Signal</keyword>
<dbReference type="Pfam" id="PF03918">
    <property type="entry name" value="CcmH"/>
    <property type="match status" value="1"/>
</dbReference>
<dbReference type="Gene3D" id="1.10.8.640">
    <property type="entry name" value="Cytochrome C biogenesis protein"/>
    <property type="match status" value="1"/>
</dbReference>
<dbReference type="GO" id="GO:0017004">
    <property type="term" value="P:cytochrome complex assembly"/>
    <property type="evidence" value="ECO:0007669"/>
    <property type="project" value="UniProtKB-KW"/>
</dbReference>
<feature type="domain" description="CcmH/CycL/Ccl2/NrfF N-terminal" evidence="9">
    <location>
        <begin position="7"/>
        <end position="148"/>
    </location>
</feature>